<gene>
    <name evidence="3" type="primary">LOC100563683</name>
</gene>
<dbReference type="GO" id="GO:0016491">
    <property type="term" value="F:oxidoreductase activity"/>
    <property type="evidence" value="ECO:0007669"/>
    <property type="project" value="UniProtKB-KW"/>
</dbReference>
<dbReference type="Gene3D" id="3.40.50.720">
    <property type="entry name" value="NAD(P)-binding Rossmann-like Domain"/>
    <property type="match status" value="1"/>
</dbReference>
<dbReference type="Ensembl" id="ENSACAT00000058933.1">
    <property type="protein sequence ID" value="ENSACAP00000035408.1"/>
    <property type="gene ID" value="ENSACAG00000035152.1"/>
</dbReference>
<dbReference type="PANTHER" id="PTHR43658:SF8">
    <property type="entry name" value="17-BETA-HYDROXYSTEROID DEHYDROGENASE 14-RELATED"/>
    <property type="match status" value="1"/>
</dbReference>
<reference evidence="3" key="3">
    <citation type="submission" date="2025-09" db="UniProtKB">
        <authorList>
            <consortium name="Ensembl"/>
        </authorList>
    </citation>
    <scope>IDENTIFICATION</scope>
</reference>
<protein>
    <recommendedName>
        <fullName evidence="5">Hydroxysteroid 17-beta dehydrogenase 14</fullName>
    </recommendedName>
</protein>
<sequence length="284" mass="30626">MLGHQANYKGCCDGSWIAVSQQGGHSNTKGIGEGIVREFVHQGAKVVFCASESEEQGKAIVQELKDCGAAGEAHFQICDVRCEQDIQNLVAVTIELYGRLDCLVNNVGIHPRNRTIDDFTAEDFRSLMDINAVSYFLASKYSLPYLRKTKGNIINISSLANVIGGKQSVTYIATKGAVTAMTKALAIDESKYCVRVNSISPSNIWTPAWEKEASETPNPEATIQKGKDFQLMGRMGTPAEIAKAALFLATDATFCTGCDLVASGGAELGFAHKSPFTPRCDSKN</sequence>
<dbReference type="FunFam" id="3.40.50.720:FF:000084">
    <property type="entry name" value="Short-chain dehydrogenase reductase"/>
    <property type="match status" value="1"/>
</dbReference>
<dbReference type="PANTHER" id="PTHR43658">
    <property type="entry name" value="SHORT-CHAIN DEHYDROGENASE/REDUCTASE"/>
    <property type="match status" value="1"/>
</dbReference>
<comment type="similarity">
    <text evidence="1">Belongs to the short-chain dehydrogenases/reductases (SDR) family.</text>
</comment>
<dbReference type="AlphaFoldDB" id="A0A803TJL8"/>
<dbReference type="PRINTS" id="PR00081">
    <property type="entry name" value="GDHRDH"/>
</dbReference>
<reference evidence="3" key="1">
    <citation type="submission" date="2009-12" db="EMBL/GenBank/DDBJ databases">
        <title>The Genome Sequence of Anolis carolinensis (Green Anole Lizard).</title>
        <authorList>
            <consortium name="The Genome Sequencing Platform"/>
            <person name="Di Palma F."/>
            <person name="Alfoldi J."/>
            <person name="Heiman D."/>
            <person name="Young S."/>
            <person name="Grabherr M."/>
            <person name="Johnson J."/>
            <person name="Lander E.S."/>
            <person name="Lindblad-Toh K."/>
        </authorList>
    </citation>
    <scope>NUCLEOTIDE SEQUENCE [LARGE SCALE GENOMIC DNA]</scope>
    <source>
        <strain evidence="3">JBL SC #1</strain>
    </source>
</reference>
<name>A0A803TJL8_ANOCA</name>
<organism evidence="3 4">
    <name type="scientific">Anolis carolinensis</name>
    <name type="common">Green anole</name>
    <name type="synonym">American chameleon</name>
    <dbReference type="NCBI Taxonomy" id="28377"/>
    <lineage>
        <taxon>Eukaryota</taxon>
        <taxon>Metazoa</taxon>
        <taxon>Chordata</taxon>
        <taxon>Craniata</taxon>
        <taxon>Vertebrata</taxon>
        <taxon>Euteleostomi</taxon>
        <taxon>Lepidosauria</taxon>
        <taxon>Squamata</taxon>
        <taxon>Bifurcata</taxon>
        <taxon>Unidentata</taxon>
        <taxon>Episquamata</taxon>
        <taxon>Toxicofera</taxon>
        <taxon>Iguania</taxon>
        <taxon>Dactyloidae</taxon>
        <taxon>Anolis</taxon>
    </lineage>
</organism>
<keyword evidence="4" id="KW-1185">Reference proteome</keyword>
<dbReference type="GeneID" id="100563683"/>
<accession>A0A803TJL8</accession>
<dbReference type="RefSeq" id="XP_008117127.1">
    <property type="nucleotide sequence ID" value="XM_008118920.3"/>
</dbReference>
<dbReference type="OrthoDB" id="47007at2759"/>
<proteinExistence type="inferred from homology"/>
<evidence type="ECO:0000313" key="4">
    <source>
        <dbReference type="Proteomes" id="UP000001646"/>
    </source>
</evidence>
<dbReference type="InterPro" id="IPR002347">
    <property type="entry name" value="SDR_fam"/>
</dbReference>
<evidence type="ECO:0008006" key="5">
    <source>
        <dbReference type="Google" id="ProtNLM"/>
    </source>
</evidence>
<dbReference type="Proteomes" id="UP000001646">
    <property type="component" value="Unplaced"/>
</dbReference>
<dbReference type="InterPro" id="IPR036291">
    <property type="entry name" value="NAD(P)-bd_dom_sf"/>
</dbReference>
<evidence type="ECO:0000313" key="3">
    <source>
        <dbReference type="Ensembl" id="ENSACAP00000035408.1"/>
    </source>
</evidence>
<dbReference type="SUPFAM" id="SSF51735">
    <property type="entry name" value="NAD(P)-binding Rossmann-fold domains"/>
    <property type="match status" value="1"/>
</dbReference>
<dbReference type="PRINTS" id="PR00080">
    <property type="entry name" value="SDRFAMILY"/>
</dbReference>
<reference evidence="3" key="2">
    <citation type="submission" date="2025-08" db="UniProtKB">
        <authorList>
            <consortium name="Ensembl"/>
        </authorList>
    </citation>
    <scope>IDENTIFICATION</scope>
</reference>
<dbReference type="GeneTree" id="ENSGT00940000161346"/>
<evidence type="ECO:0000256" key="1">
    <source>
        <dbReference type="ARBA" id="ARBA00006484"/>
    </source>
</evidence>
<dbReference type="Pfam" id="PF13561">
    <property type="entry name" value="adh_short_C2"/>
    <property type="match status" value="1"/>
</dbReference>
<evidence type="ECO:0000256" key="2">
    <source>
        <dbReference type="ARBA" id="ARBA00023002"/>
    </source>
</evidence>
<keyword evidence="2" id="KW-0560">Oxidoreductase</keyword>